<organism evidence="11 12">
    <name type="scientific">Aeromicrobium panaciterrae</name>
    <dbReference type="NCBI Taxonomy" id="363861"/>
    <lineage>
        <taxon>Bacteria</taxon>
        <taxon>Bacillati</taxon>
        <taxon>Actinomycetota</taxon>
        <taxon>Actinomycetes</taxon>
        <taxon>Propionibacteriales</taxon>
        <taxon>Nocardioidaceae</taxon>
        <taxon>Aeromicrobium</taxon>
    </lineage>
</organism>
<dbReference type="Pfam" id="PF12399">
    <property type="entry name" value="BCA_ABC_TP_C"/>
    <property type="match status" value="1"/>
</dbReference>
<dbReference type="InterPro" id="IPR043428">
    <property type="entry name" value="LivM-like"/>
</dbReference>
<comment type="caution">
    <text evidence="11">The sequence shown here is derived from an EMBL/GenBank/DDBJ whole genome shotgun (WGS) entry which is preliminary data.</text>
</comment>
<feature type="transmembrane region" description="Helical" evidence="9">
    <location>
        <begin position="206"/>
        <end position="227"/>
    </location>
</feature>
<dbReference type="InterPro" id="IPR003593">
    <property type="entry name" value="AAA+_ATPase"/>
</dbReference>
<dbReference type="SMART" id="SM00382">
    <property type="entry name" value="AAA"/>
    <property type="match status" value="1"/>
</dbReference>
<name>A0ABU1UMC3_9ACTN</name>
<feature type="transmembrane region" description="Helical" evidence="9">
    <location>
        <begin position="325"/>
        <end position="343"/>
    </location>
</feature>
<accession>A0ABU1UMC3</accession>
<sequence length="908" mass="94673">MDQHILFLLFGLANGAIYAALALTLVVTYRSSGVINFSSGTLALLGAYTYAFLRRGEFLIPVPGFPKSVDLGTELGFVPAAAISVAICAFTGLLIYLLVFRPLRDVPPVGKAVASIGVMLVLSGMFTLRIGVDGVQTQPILPVDSWKVAGVNVTSDRVWFALIVVAIAAALAAAYRFTRFGLLTRAAANTEKGAYVSGIKPDRIAAANWMISGAVAALAGILISPILPLTPNSFTLLIVPALAAAVVAGFDRILPAVVAGIAIGMVQSDLTYLAGTWTWLPTSGRSELVVLLLILFVLVARAKPLPSRGLNLRASLGRAPRPQSIALPTLVSSVVGVAAIFLFSGDWLVALITSLIFAIISLSLVVVTGYAGQVSFAQLTLAGVAGFSLATLTDSWGVPFPLAPLIAAVVASVVGVIVGLPALRVRGLPVAIVTLATAVALEAFWFANSDFVGSSGKDVTGPTLFGLDLRSRVGLDYPRVQFGLLVLTVLVLVGVAVAKLRMSRLGSQMLAVRANERSAAGAGVAVVRVKLIAFAIGSFIAGLGGSMLAYFQGNVTFVSFSTFIGLTLFATAYLAGITSISGGVTAGLIGIGGMVPLILNKVGGLSGEWFAVIAGLGLILTLIGNPEGVVGPIHERLQKRRRDKAPITAASEPLDGDLIALEPVRGGEVVLEARNLGVRYGGVVAVSGVDLDVREGTIVGLIGPNGAGKTTLLDALSGFTPSTGTIKLDGTDLKGQAPHQRVRNALGRTFQHAELYEDLSVHENVIVGASAAHGRTARTVDETLELLGLAEVADLPVAELSQGRRQLVSIARALIGNPKVLMLDEPAGGLDSRESQWLGVRLRKIRDSGVTILLIDHDMHLVLNLCDDIYVLNFGEVIAHAIPSEIRADSRVAEAYLGSAHAEQEVVS</sequence>
<feature type="transmembrane region" description="Helical" evidence="9">
    <location>
        <begin position="480"/>
        <end position="500"/>
    </location>
</feature>
<feature type="transmembrane region" description="Helical" evidence="9">
    <location>
        <begin position="427"/>
        <end position="447"/>
    </location>
</feature>
<feature type="domain" description="ABC transporter" evidence="10">
    <location>
        <begin position="671"/>
        <end position="899"/>
    </location>
</feature>
<dbReference type="Pfam" id="PF00005">
    <property type="entry name" value="ABC_tran"/>
    <property type="match status" value="1"/>
</dbReference>
<evidence type="ECO:0000313" key="11">
    <source>
        <dbReference type="EMBL" id="MDR7086320.1"/>
    </source>
</evidence>
<evidence type="ECO:0000259" key="10">
    <source>
        <dbReference type="PROSITE" id="PS50893"/>
    </source>
</evidence>
<evidence type="ECO:0000256" key="8">
    <source>
        <dbReference type="ARBA" id="ARBA00023136"/>
    </source>
</evidence>
<feature type="transmembrane region" description="Helical" evidence="9">
    <location>
        <begin position="583"/>
        <end position="603"/>
    </location>
</feature>
<feature type="transmembrane region" description="Helical" evidence="9">
    <location>
        <begin position="531"/>
        <end position="551"/>
    </location>
</feature>
<feature type="transmembrane region" description="Helical" evidence="9">
    <location>
        <begin position="257"/>
        <end position="280"/>
    </location>
</feature>
<reference evidence="11 12" key="1">
    <citation type="submission" date="2023-07" db="EMBL/GenBank/DDBJ databases">
        <title>Sorghum-associated microbial communities from plants grown in Nebraska, USA.</title>
        <authorList>
            <person name="Schachtman D."/>
        </authorList>
    </citation>
    <scope>NUCLEOTIDE SEQUENCE [LARGE SCALE GENOMIC DNA]</scope>
    <source>
        <strain evidence="11 12">BE248</strain>
    </source>
</reference>
<dbReference type="InterPro" id="IPR051120">
    <property type="entry name" value="ABC_AA/LPS_Transport"/>
</dbReference>
<feature type="transmembrane region" description="Helical" evidence="9">
    <location>
        <begin position="286"/>
        <end position="304"/>
    </location>
</feature>
<evidence type="ECO:0000256" key="5">
    <source>
        <dbReference type="ARBA" id="ARBA00022741"/>
    </source>
</evidence>
<dbReference type="Gene3D" id="3.40.50.300">
    <property type="entry name" value="P-loop containing nucleotide triphosphate hydrolases"/>
    <property type="match status" value="1"/>
</dbReference>
<feature type="transmembrane region" description="Helical" evidence="9">
    <location>
        <begin position="34"/>
        <end position="53"/>
    </location>
</feature>
<comment type="subcellular location">
    <subcellularLocation>
        <location evidence="1">Cell membrane</location>
        <topology evidence="1">Multi-pass membrane protein</topology>
    </subcellularLocation>
</comment>
<proteinExistence type="predicted"/>
<keyword evidence="2" id="KW-0813">Transport</keyword>
<dbReference type="PANTHER" id="PTHR45772:SF9">
    <property type="entry name" value="CONSERVED COMPONENT OF ABC TRANSPORTER FOR NATURAL AMINO ACIDS"/>
    <property type="match status" value="1"/>
</dbReference>
<dbReference type="SUPFAM" id="SSF52540">
    <property type="entry name" value="P-loop containing nucleoside triphosphate hydrolases"/>
    <property type="match status" value="1"/>
</dbReference>
<dbReference type="CDD" id="cd06581">
    <property type="entry name" value="TM_PBP1_LivM_like"/>
    <property type="match status" value="1"/>
</dbReference>
<keyword evidence="3" id="KW-1003">Cell membrane</keyword>
<dbReference type="CDD" id="cd06582">
    <property type="entry name" value="TM_PBP1_LivH_like"/>
    <property type="match status" value="1"/>
</dbReference>
<feature type="transmembrane region" description="Helical" evidence="9">
    <location>
        <begin position="112"/>
        <end position="132"/>
    </location>
</feature>
<dbReference type="InterPro" id="IPR003439">
    <property type="entry name" value="ABC_transporter-like_ATP-bd"/>
</dbReference>
<evidence type="ECO:0000256" key="3">
    <source>
        <dbReference type="ARBA" id="ARBA00022475"/>
    </source>
</evidence>
<dbReference type="InterPro" id="IPR001851">
    <property type="entry name" value="ABC_transp_permease"/>
</dbReference>
<feature type="transmembrane region" description="Helical" evidence="9">
    <location>
        <begin position="374"/>
        <end position="392"/>
    </location>
</feature>
<feature type="transmembrane region" description="Helical" evidence="9">
    <location>
        <begin position="233"/>
        <end position="250"/>
    </location>
</feature>
<feature type="transmembrane region" description="Helical" evidence="9">
    <location>
        <begin position="158"/>
        <end position="175"/>
    </location>
</feature>
<dbReference type="RefSeq" id="WP_309967918.1">
    <property type="nucleotide sequence ID" value="NZ_JAVDWH010000001.1"/>
</dbReference>
<dbReference type="CDD" id="cd03219">
    <property type="entry name" value="ABC_Mj1267_LivG_branched"/>
    <property type="match status" value="1"/>
</dbReference>
<gene>
    <name evidence="11" type="ORF">J2X11_001159</name>
</gene>
<dbReference type="Pfam" id="PF02653">
    <property type="entry name" value="BPD_transp_2"/>
    <property type="match status" value="2"/>
</dbReference>
<feature type="transmembrane region" description="Helical" evidence="9">
    <location>
        <begin position="609"/>
        <end position="633"/>
    </location>
</feature>
<dbReference type="InterPro" id="IPR027417">
    <property type="entry name" value="P-loop_NTPase"/>
</dbReference>
<keyword evidence="12" id="KW-1185">Reference proteome</keyword>
<dbReference type="PROSITE" id="PS50893">
    <property type="entry name" value="ABC_TRANSPORTER_2"/>
    <property type="match status" value="1"/>
</dbReference>
<feature type="transmembrane region" description="Helical" evidence="9">
    <location>
        <begin position="6"/>
        <end position="27"/>
    </location>
</feature>
<keyword evidence="6" id="KW-0067">ATP-binding</keyword>
<feature type="transmembrane region" description="Helical" evidence="9">
    <location>
        <begin position="398"/>
        <end position="420"/>
    </location>
</feature>
<dbReference type="EMBL" id="JAVDWH010000001">
    <property type="protein sequence ID" value="MDR7086320.1"/>
    <property type="molecule type" value="Genomic_DNA"/>
</dbReference>
<keyword evidence="5" id="KW-0547">Nucleotide-binding</keyword>
<evidence type="ECO:0000256" key="2">
    <source>
        <dbReference type="ARBA" id="ARBA00022448"/>
    </source>
</evidence>
<evidence type="ECO:0000313" key="12">
    <source>
        <dbReference type="Proteomes" id="UP001257739"/>
    </source>
</evidence>
<feature type="transmembrane region" description="Helical" evidence="9">
    <location>
        <begin position="349"/>
        <end position="367"/>
    </location>
</feature>
<dbReference type="InterPro" id="IPR032823">
    <property type="entry name" value="BCA_ABC_TP_C"/>
</dbReference>
<dbReference type="Proteomes" id="UP001257739">
    <property type="component" value="Unassembled WGS sequence"/>
</dbReference>
<evidence type="ECO:0000256" key="7">
    <source>
        <dbReference type="ARBA" id="ARBA00022989"/>
    </source>
</evidence>
<protein>
    <submittedName>
        <fullName evidence="11">ABC-type branched-subunit amino acid transport system ATPase component/branched-subunit amino acid ABC-type transport system permease component</fullName>
    </submittedName>
</protein>
<feature type="transmembrane region" description="Helical" evidence="9">
    <location>
        <begin position="557"/>
        <end position="576"/>
    </location>
</feature>
<keyword evidence="4 9" id="KW-0812">Transmembrane</keyword>
<evidence type="ECO:0000256" key="9">
    <source>
        <dbReference type="SAM" id="Phobius"/>
    </source>
</evidence>
<evidence type="ECO:0000256" key="1">
    <source>
        <dbReference type="ARBA" id="ARBA00004651"/>
    </source>
</evidence>
<keyword evidence="7 9" id="KW-1133">Transmembrane helix</keyword>
<evidence type="ECO:0000256" key="4">
    <source>
        <dbReference type="ARBA" id="ARBA00022692"/>
    </source>
</evidence>
<dbReference type="PANTHER" id="PTHR45772">
    <property type="entry name" value="CONSERVED COMPONENT OF ABC TRANSPORTER FOR NATURAL AMINO ACIDS-RELATED"/>
    <property type="match status" value="1"/>
</dbReference>
<feature type="transmembrane region" description="Helical" evidence="9">
    <location>
        <begin position="77"/>
        <end position="100"/>
    </location>
</feature>
<evidence type="ECO:0000256" key="6">
    <source>
        <dbReference type="ARBA" id="ARBA00022840"/>
    </source>
</evidence>
<keyword evidence="8 9" id="KW-0472">Membrane</keyword>